<dbReference type="RefSeq" id="WP_207971617.1">
    <property type="nucleotide sequence ID" value="NZ_CP071795.1"/>
</dbReference>
<protein>
    <submittedName>
        <fullName evidence="1">Uncharacterized protein</fullName>
    </submittedName>
</protein>
<accession>A0ABX7ST77</accession>
<reference evidence="1 2" key="1">
    <citation type="submission" date="2021-03" db="EMBL/GenBank/DDBJ databases">
        <title>Complete genome of Polaribacter_sp.G4M1.</title>
        <authorList>
            <person name="Jeong S.W."/>
            <person name="Bae J.W."/>
        </authorList>
    </citation>
    <scope>NUCLEOTIDE SEQUENCE [LARGE SCALE GENOMIC DNA]</scope>
    <source>
        <strain evidence="1 2">G4M1</strain>
    </source>
</reference>
<dbReference type="EMBL" id="CP071795">
    <property type="protein sequence ID" value="QTD37447.1"/>
    <property type="molecule type" value="Genomic_DNA"/>
</dbReference>
<sequence length="294" mass="32384">MMGCGKTDNDLEFNVDSTIENSIKEENPQVKSQFGNINCTSTTLNNSVRKTRYNHDTKKTEFYWANDTFTYCFYQDASNVNPSSGVNSLAWNSNSKVHSNVSGSTISSISQFLGSLDINAGATITICIDQPSPNSDMMFRNLYNNVKDIGEAFVEISQGMHTKVFGFYPSTEVKPVINLEASGVFKDKSSTSYDVGLTFGVTGSQLSEIIDRVEKIESLGVNYNFLTNNNINLINDVAYLSGYAVYNPEVLWNGDNNTIIGYAQSAGIMGQYLRNTSINSTIFTEFGYSGTSTN</sequence>
<evidence type="ECO:0000313" key="2">
    <source>
        <dbReference type="Proteomes" id="UP000663935"/>
    </source>
</evidence>
<evidence type="ECO:0000313" key="1">
    <source>
        <dbReference type="EMBL" id="QTD37447.1"/>
    </source>
</evidence>
<dbReference type="Proteomes" id="UP000663935">
    <property type="component" value="Chromosome"/>
</dbReference>
<keyword evidence="2" id="KW-1185">Reference proteome</keyword>
<name>A0ABX7ST77_9FLAO</name>
<proteinExistence type="predicted"/>
<organism evidence="1 2">
    <name type="scientific">Polaribacter batillariae</name>
    <dbReference type="NCBI Taxonomy" id="2808900"/>
    <lineage>
        <taxon>Bacteria</taxon>
        <taxon>Pseudomonadati</taxon>
        <taxon>Bacteroidota</taxon>
        <taxon>Flavobacteriia</taxon>
        <taxon>Flavobacteriales</taxon>
        <taxon>Flavobacteriaceae</taxon>
    </lineage>
</organism>
<gene>
    <name evidence="1" type="ORF">JL193_15365</name>
</gene>